<dbReference type="PANTHER" id="PTHR45527">
    <property type="entry name" value="NONRIBOSOMAL PEPTIDE SYNTHETASE"/>
    <property type="match status" value="1"/>
</dbReference>
<dbReference type="PROSITE" id="PS00455">
    <property type="entry name" value="AMP_BINDING"/>
    <property type="match status" value="1"/>
</dbReference>
<reference evidence="5" key="1">
    <citation type="journal article" date="2019" name="Int. J. Syst. Evol. Microbiol.">
        <title>The Global Catalogue of Microorganisms (GCM) 10K type strain sequencing project: providing services to taxonomists for standard genome sequencing and annotation.</title>
        <authorList>
            <consortium name="The Broad Institute Genomics Platform"/>
            <consortium name="The Broad Institute Genome Sequencing Center for Infectious Disease"/>
            <person name="Wu L."/>
            <person name="Ma J."/>
        </authorList>
    </citation>
    <scope>NUCLEOTIDE SEQUENCE [LARGE SCALE GENOMIC DNA]</scope>
    <source>
        <strain evidence="5">JCM 18410</strain>
    </source>
</reference>
<protein>
    <recommendedName>
        <fullName evidence="6">AMP-dependent synthetase</fullName>
    </recommendedName>
</protein>
<keyword evidence="5" id="KW-1185">Reference proteome</keyword>
<dbReference type="InterPro" id="IPR000873">
    <property type="entry name" value="AMP-dep_synth/lig_dom"/>
</dbReference>
<dbReference type="Proteomes" id="UP001500124">
    <property type="component" value="Unassembled WGS sequence"/>
</dbReference>
<evidence type="ECO:0000256" key="1">
    <source>
        <dbReference type="SAM" id="MobiDB-lite"/>
    </source>
</evidence>
<dbReference type="Gene3D" id="3.30.300.30">
    <property type="match status" value="1"/>
</dbReference>
<dbReference type="SUPFAM" id="SSF56801">
    <property type="entry name" value="Acetyl-CoA synthetase-like"/>
    <property type="match status" value="1"/>
</dbReference>
<comment type="caution">
    <text evidence="4">The sequence shown here is derived from an EMBL/GenBank/DDBJ whole genome shotgun (WGS) entry which is preliminary data.</text>
</comment>
<dbReference type="Gene3D" id="3.40.50.12780">
    <property type="entry name" value="N-terminal domain of ligase-like"/>
    <property type="match status" value="1"/>
</dbReference>
<name>A0ABP9LFD9_9ACTN</name>
<evidence type="ECO:0000313" key="4">
    <source>
        <dbReference type="EMBL" id="GAA5075372.1"/>
    </source>
</evidence>
<evidence type="ECO:0008006" key="6">
    <source>
        <dbReference type="Google" id="ProtNLM"/>
    </source>
</evidence>
<dbReference type="InterPro" id="IPR042099">
    <property type="entry name" value="ANL_N_sf"/>
</dbReference>
<proteinExistence type="predicted"/>
<dbReference type="Pfam" id="PF13193">
    <property type="entry name" value="AMP-binding_C"/>
    <property type="match status" value="1"/>
</dbReference>
<dbReference type="InterPro" id="IPR045851">
    <property type="entry name" value="AMP-bd_C_sf"/>
</dbReference>
<organism evidence="4 5">
    <name type="scientific">Streptomyces similanensis</name>
    <dbReference type="NCBI Taxonomy" id="1274988"/>
    <lineage>
        <taxon>Bacteria</taxon>
        <taxon>Bacillati</taxon>
        <taxon>Actinomycetota</taxon>
        <taxon>Actinomycetes</taxon>
        <taxon>Kitasatosporales</taxon>
        <taxon>Streptomycetaceae</taxon>
        <taxon>Streptomyces</taxon>
    </lineage>
</organism>
<dbReference type="EMBL" id="BAABKC010000112">
    <property type="protein sequence ID" value="GAA5075372.1"/>
    <property type="molecule type" value="Genomic_DNA"/>
</dbReference>
<dbReference type="Pfam" id="PF00501">
    <property type="entry name" value="AMP-binding"/>
    <property type="match status" value="1"/>
</dbReference>
<evidence type="ECO:0000313" key="5">
    <source>
        <dbReference type="Proteomes" id="UP001500124"/>
    </source>
</evidence>
<evidence type="ECO:0000259" key="3">
    <source>
        <dbReference type="Pfam" id="PF13193"/>
    </source>
</evidence>
<feature type="region of interest" description="Disordered" evidence="1">
    <location>
        <begin position="124"/>
        <end position="171"/>
    </location>
</feature>
<dbReference type="PANTHER" id="PTHR45527:SF1">
    <property type="entry name" value="FATTY ACID SYNTHASE"/>
    <property type="match status" value="1"/>
</dbReference>
<evidence type="ECO:0000259" key="2">
    <source>
        <dbReference type="Pfam" id="PF00501"/>
    </source>
</evidence>
<dbReference type="InterPro" id="IPR025110">
    <property type="entry name" value="AMP-bd_C"/>
</dbReference>
<gene>
    <name evidence="4" type="ORF">GCM10023336_64470</name>
</gene>
<feature type="domain" description="AMP-dependent synthetase/ligase" evidence="2">
    <location>
        <begin position="23"/>
        <end position="397"/>
    </location>
</feature>
<accession>A0ABP9LFD9</accession>
<sequence>MPATPAPTVTHRPDERFDEFLLAAAATHPDHPAVVEYADGAERVTTFRDLRAAAERYAAALDRFGLRIDDRVMIVSDTSAEAVALVLACSSRGLPFVPVSPETPAERRETIERLAEPALCLTAAAGEPGGGEPGGGEAGGGEAGGGEAGTAVGHGRFGGGGIEVPRPPVRRERLRRAVTPGDTAYIIFTSGTTGRPKGVVMSHRAVVAFYRGMLAEGFVSAGDRVASTSPLQFDFSLLDIGMALGGGAAVAPVPRALLRWPTRFLKVLRATRATHVNGVPSIWRQTLRHLPDQLADLPDLRGVLFCGEEFPLGELRHLQRLRPGIRLINCYGATESMAASFAEVPDPLPEDVTHLSIGVGHLGTDILLVDAEGTPVREEGVVGEMYLRSPALMTGYWADAEATDAVLVADPLEPRSGQRLLRTGDLAFRDAEGTLRFCGRRDSQVQIRGNRVEPAEVQRRLLAHPEVCEAAVVVYEGPDGNAELSAFVVLADGAATTAESDLIAFCLRSMPAYMAPGVVRVVGGLPVNQHGKTDHRQLLAQLLTDAA</sequence>
<feature type="domain" description="AMP-binding enzyme C-terminal" evidence="3">
    <location>
        <begin position="457"/>
        <end position="532"/>
    </location>
</feature>
<dbReference type="InterPro" id="IPR020845">
    <property type="entry name" value="AMP-binding_CS"/>
</dbReference>
<feature type="compositionally biased region" description="Gly residues" evidence="1">
    <location>
        <begin position="127"/>
        <end position="148"/>
    </location>
</feature>
<dbReference type="RefSeq" id="WP_345671557.1">
    <property type="nucleotide sequence ID" value="NZ_BAABKC010000112.1"/>
</dbReference>